<dbReference type="InterPro" id="IPR029063">
    <property type="entry name" value="SAM-dependent_MTases_sf"/>
</dbReference>
<dbReference type="Pfam" id="PF13489">
    <property type="entry name" value="Methyltransf_23"/>
    <property type="match status" value="1"/>
</dbReference>
<keyword evidence="1" id="KW-0808">Transferase</keyword>
<dbReference type="CDD" id="cd02440">
    <property type="entry name" value="AdoMet_MTases"/>
    <property type="match status" value="1"/>
</dbReference>
<gene>
    <name evidence="1" type="ORF">SAMN06297468_1861</name>
</gene>
<accession>A0A1Y6F458</accession>
<proteinExistence type="predicted"/>
<keyword evidence="2" id="KW-1185">Reference proteome</keyword>
<name>A0A1Y6F458_9SPHN</name>
<evidence type="ECO:0000313" key="1">
    <source>
        <dbReference type="EMBL" id="SMQ69674.1"/>
    </source>
</evidence>
<dbReference type="GO" id="GO:0032259">
    <property type="term" value="P:methylation"/>
    <property type="evidence" value="ECO:0007669"/>
    <property type="project" value="UniProtKB-KW"/>
</dbReference>
<reference evidence="2" key="1">
    <citation type="submission" date="2017-04" db="EMBL/GenBank/DDBJ databases">
        <authorList>
            <person name="Varghese N."/>
            <person name="Submissions S."/>
        </authorList>
    </citation>
    <scope>NUCLEOTIDE SEQUENCE [LARGE SCALE GENOMIC DNA]</scope>
</reference>
<dbReference type="PANTHER" id="PTHR43861">
    <property type="entry name" value="TRANS-ACONITATE 2-METHYLTRANSFERASE-RELATED"/>
    <property type="match status" value="1"/>
</dbReference>
<organism evidence="1 2">
    <name type="scientific">Altererythrobacter xiamenensis</name>
    <dbReference type="NCBI Taxonomy" id="1316679"/>
    <lineage>
        <taxon>Bacteria</taxon>
        <taxon>Pseudomonadati</taxon>
        <taxon>Pseudomonadota</taxon>
        <taxon>Alphaproteobacteria</taxon>
        <taxon>Sphingomonadales</taxon>
        <taxon>Erythrobacteraceae</taxon>
        <taxon>Altererythrobacter</taxon>
    </lineage>
</organism>
<dbReference type="RefSeq" id="WP_086437721.1">
    <property type="nucleotide sequence ID" value="NZ_FXWG01000002.1"/>
</dbReference>
<dbReference type="AlphaFoldDB" id="A0A1Y6F458"/>
<evidence type="ECO:0000313" key="2">
    <source>
        <dbReference type="Proteomes" id="UP000194420"/>
    </source>
</evidence>
<dbReference type="GO" id="GO:0008168">
    <property type="term" value="F:methyltransferase activity"/>
    <property type="evidence" value="ECO:0007669"/>
    <property type="project" value="UniProtKB-KW"/>
</dbReference>
<keyword evidence="1" id="KW-0489">Methyltransferase</keyword>
<dbReference type="Gene3D" id="3.40.50.150">
    <property type="entry name" value="Vaccinia Virus protein VP39"/>
    <property type="match status" value="1"/>
</dbReference>
<dbReference type="Proteomes" id="UP000194420">
    <property type="component" value="Unassembled WGS sequence"/>
</dbReference>
<dbReference type="SUPFAM" id="SSF53335">
    <property type="entry name" value="S-adenosyl-L-methionine-dependent methyltransferases"/>
    <property type="match status" value="1"/>
</dbReference>
<protein>
    <submittedName>
        <fullName evidence="1">Methyltransferase domain-containing protein</fullName>
    </submittedName>
</protein>
<dbReference type="OrthoDB" id="5642573at2"/>
<dbReference type="PANTHER" id="PTHR43861:SF1">
    <property type="entry name" value="TRANS-ACONITATE 2-METHYLTRANSFERASE"/>
    <property type="match status" value="1"/>
</dbReference>
<dbReference type="EMBL" id="FXWG01000002">
    <property type="protein sequence ID" value="SMQ69674.1"/>
    <property type="molecule type" value="Genomic_DNA"/>
</dbReference>
<sequence length="217" mass="24346">MDSISLHSGDYVERFKSSPTFRVSRLIPLMDVGPTDRVVDFGCGIGMLLDCLDCFDSYDGVDFSPDFIAVANEKAGDNARFHCADIVDFCKNNQSAFDVATTLDFSEHIDDETFLTIYSAIKDSLVLNGRLYLHTPNLDFFLERAKDIGIIRQFPEHIAVRTAGQHKRLLEKCGFGAIKISTIPHYNILRKIHPLSHLPIVGSFFAARLWIEASVTK</sequence>